<accession>A0ABS6WMR6</accession>
<protein>
    <submittedName>
        <fullName evidence="2">Transglutaminase family protein</fullName>
    </submittedName>
</protein>
<proteinExistence type="predicted"/>
<evidence type="ECO:0000259" key="1">
    <source>
        <dbReference type="SMART" id="SM00460"/>
    </source>
</evidence>
<dbReference type="PANTHER" id="PTHR33490">
    <property type="entry name" value="BLR5614 PROTEIN-RELATED"/>
    <property type="match status" value="1"/>
</dbReference>
<dbReference type="Proteomes" id="UP001430804">
    <property type="component" value="Unassembled WGS sequence"/>
</dbReference>
<comment type="caution">
    <text evidence="2">The sequence shown here is derived from an EMBL/GenBank/DDBJ whole genome shotgun (WGS) entry which is preliminary data.</text>
</comment>
<reference evidence="2" key="1">
    <citation type="submission" date="2021-07" db="EMBL/GenBank/DDBJ databases">
        <title>Pseudohoeflea marina sp. nov. a polyhydroxyalcanoate-producing bacterium.</title>
        <authorList>
            <person name="Zheng W."/>
            <person name="Yu S."/>
            <person name="Huang Y."/>
        </authorList>
    </citation>
    <scope>NUCLEOTIDE SEQUENCE</scope>
    <source>
        <strain evidence="2">DP4N28-3</strain>
    </source>
</reference>
<dbReference type="EMBL" id="JAHWQX010000002">
    <property type="protein sequence ID" value="MBW3097070.1"/>
    <property type="molecule type" value="Genomic_DNA"/>
</dbReference>
<evidence type="ECO:0000313" key="3">
    <source>
        <dbReference type="Proteomes" id="UP001430804"/>
    </source>
</evidence>
<name>A0ABS6WMR6_9HYPH</name>
<dbReference type="InterPro" id="IPR002931">
    <property type="entry name" value="Transglutaminase-like"/>
</dbReference>
<dbReference type="Pfam" id="PF01841">
    <property type="entry name" value="Transglut_core"/>
    <property type="match status" value="1"/>
</dbReference>
<dbReference type="Pfam" id="PF08379">
    <property type="entry name" value="Bact_transglu_N"/>
    <property type="match status" value="1"/>
</dbReference>
<dbReference type="SMART" id="SM00460">
    <property type="entry name" value="TGc"/>
    <property type="match status" value="1"/>
</dbReference>
<feature type="domain" description="Transglutaminase-like" evidence="1">
    <location>
        <begin position="176"/>
        <end position="247"/>
    </location>
</feature>
<dbReference type="PANTHER" id="PTHR33490:SF7">
    <property type="entry name" value="BLR2979 PROTEIN"/>
    <property type="match status" value="1"/>
</dbReference>
<keyword evidence="3" id="KW-1185">Reference proteome</keyword>
<gene>
    <name evidence="2" type="ORF">KY465_07240</name>
</gene>
<organism evidence="2 3">
    <name type="scientific">Pseudohoeflea coraliihabitans</name>
    <dbReference type="NCBI Taxonomy" id="2860393"/>
    <lineage>
        <taxon>Bacteria</taxon>
        <taxon>Pseudomonadati</taxon>
        <taxon>Pseudomonadota</taxon>
        <taxon>Alphaproteobacteria</taxon>
        <taxon>Hyphomicrobiales</taxon>
        <taxon>Rhizobiaceae</taxon>
        <taxon>Pseudohoeflea</taxon>
    </lineage>
</organism>
<dbReference type="InterPro" id="IPR013589">
    <property type="entry name" value="Bac_transglu_N"/>
</dbReference>
<evidence type="ECO:0000313" key="2">
    <source>
        <dbReference type="EMBL" id="MBW3097070.1"/>
    </source>
</evidence>
<dbReference type="RefSeq" id="WP_219201012.1">
    <property type="nucleotide sequence ID" value="NZ_JAHWQX010000002.1"/>
</dbReference>
<sequence>MLYDVRLIISHHYPHIAVGVRQMLRLMPAARPGHQRLIAAGLTITPPPAHRGDAIDFFGNAYSSVAFDAPLEDLLFKVSARVEVTGPASAIDLSAALEDLPRELSACRDLGPASPLHFIAPTPRTPEVAEIAAYALEVTRGAGNCAEAVFALGRALHRDMRFDPEATTVDTPAAEAFRARHGVCQDFTHIMIIALRSLGIPAGYVSGVLRTQPPPGQPRLEGADAMHAWVSAWCGAAAGWIDYDPTNAVQVDAEHIFIARGRDYADVAPIRGAVRTTGEQQSTHAVDVIAVDAATRF</sequence>